<dbReference type="EMBL" id="JAPQKN010000007">
    <property type="protein sequence ID" value="KAJ5152752.1"/>
    <property type="molecule type" value="Genomic_DNA"/>
</dbReference>
<protein>
    <submittedName>
        <fullName evidence="1">Uncharacterized protein</fullName>
    </submittedName>
</protein>
<proteinExistence type="predicted"/>
<evidence type="ECO:0000313" key="1">
    <source>
        <dbReference type="EMBL" id="KAJ5152752.1"/>
    </source>
</evidence>
<comment type="caution">
    <text evidence="1">The sequence shown here is derived from an EMBL/GenBank/DDBJ whole genome shotgun (WGS) entry which is preliminary data.</text>
</comment>
<organism evidence="1 2">
    <name type="scientific">Penicillium canariense</name>
    <dbReference type="NCBI Taxonomy" id="189055"/>
    <lineage>
        <taxon>Eukaryota</taxon>
        <taxon>Fungi</taxon>
        <taxon>Dikarya</taxon>
        <taxon>Ascomycota</taxon>
        <taxon>Pezizomycotina</taxon>
        <taxon>Eurotiomycetes</taxon>
        <taxon>Eurotiomycetidae</taxon>
        <taxon>Eurotiales</taxon>
        <taxon>Aspergillaceae</taxon>
        <taxon>Penicillium</taxon>
    </lineage>
</organism>
<dbReference type="OrthoDB" id="4500473at2759"/>
<gene>
    <name evidence="1" type="ORF">N7482_009230</name>
</gene>
<dbReference type="AlphaFoldDB" id="A0A9W9LFV4"/>
<name>A0A9W9LFV4_9EURO</name>
<accession>A0A9W9LFV4</accession>
<reference evidence="1" key="1">
    <citation type="submission" date="2022-11" db="EMBL/GenBank/DDBJ databases">
        <authorList>
            <person name="Petersen C."/>
        </authorList>
    </citation>
    <scope>NUCLEOTIDE SEQUENCE</scope>
    <source>
        <strain evidence="1">IBT 26290</strain>
    </source>
</reference>
<dbReference type="GeneID" id="81430530"/>
<evidence type="ECO:0000313" key="2">
    <source>
        <dbReference type="Proteomes" id="UP001149163"/>
    </source>
</evidence>
<dbReference type="RefSeq" id="XP_056539060.1">
    <property type="nucleotide sequence ID" value="XM_056691354.1"/>
</dbReference>
<sequence>MPKKTYLRPASDDYAPENNIQLGHVWRNPRDPGSFTGDPLPITSDMKINYTRKDSFTIDLGRNSHGEFALWTKVAQLPILAAACAHWDNTAGGAYKIPTMDTYSIEPTPAYIEKSVASVSAEILKPGPNLYMVTGVKIARGGEGTYRELQAFGFNIQGGTGAFGAYVPAEVGQKLSYSRGAHCNQSFGSAGDFVFAYRIREIFYKSGMLKTREYNKGAVLGEHFSPVGKSGKEELDLVITEADIGDDDVEVIGERYSFTDDDGEYCNIVF</sequence>
<reference evidence="1" key="2">
    <citation type="journal article" date="2023" name="IMA Fungus">
        <title>Comparative genomic study of the Penicillium genus elucidates a diverse pangenome and 15 lateral gene transfer events.</title>
        <authorList>
            <person name="Petersen C."/>
            <person name="Sorensen T."/>
            <person name="Nielsen M.R."/>
            <person name="Sondergaard T.E."/>
            <person name="Sorensen J.L."/>
            <person name="Fitzpatrick D.A."/>
            <person name="Frisvad J.C."/>
            <person name="Nielsen K.L."/>
        </authorList>
    </citation>
    <scope>NUCLEOTIDE SEQUENCE</scope>
    <source>
        <strain evidence="1">IBT 26290</strain>
    </source>
</reference>
<keyword evidence="2" id="KW-1185">Reference proteome</keyword>
<dbReference type="Proteomes" id="UP001149163">
    <property type="component" value="Unassembled WGS sequence"/>
</dbReference>